<comment type="caution">
    <text evidence="1">The sequence shown here is derived from an EMBL/GenBank/DDBJ whole genome shotgun (WGS) entry which is preliminary data.</text>
</comment>
<keyword evidence="2" id="KW-1185">Reference proteome</keyword>
<organism evidence="1 2">
    <name type="scientific">Brachionus plicatilis</name>
    <name type="common">Marine rotifer</name>
    <name type="synonym">Brachionus muelleri</name>
    <dbReference type="NCBI Taxonomy" id="10195"/>
    <lineage>
        <taxon>Eukaryota</taxon>
        <taxon>Metazoa</taxon>
        <taxon>Spiralia</taxon>
        <taxon>Gnathifera</taxon>
        <taxon>Rotifera</taxon>
        <taxon>Eurotatoria</taxon>
        <taxon>Monogononta</taxon>
        <taxon>Pseudotrocha</taxon>
        <taxon>Ploima</taxon>
        <taxon>Brachionidae</taxon>
        <taxon>Brachionus</taxon>
    </lineage>
</organism>
<name>A0A3M7QW52_BRAPC</name>
<evidence type="ECO:0000313" key="1">
    <source>
        <dbReference type="EMBL" id="RNA15195.1"/>
    </source>
</evidence>
<reference evidence="1 2" key="1">
    <citation type="journal article" date="2018" name="Sci. Rep.">
        <title>Genomic signatures of local adaptation to the degree of environmental predictability in rotifers.</title>
        <authorList>
            <person name="Franch-Gras L."/>
            <person name="Hahn C."/>
            <person name="Garcia-Roger E.M."/>
            <person name="Carmona M.J."/>
            <person name="Serra M."/>
            <person name="Gomez A."/>
        </authorList>
    </citation>
    <scope>NUCLEOTIDE SEQUENCE [LARGE SCALE GENOMIC DNA]</scope>
    <source>
        <strain evidence="1">HYR1</strain>
    </source>
</reference>
<sequence>MIMGHFPKIKPKFKFYANKKIVLKIKKNVDLISNTKKLDLGFTLFPTRVYGISTNIYICIKLIKKSLWSFYF</sequence>
<gene>
    <name evidence="1" type="ORF">BpHYR1_008220</name>
</gene>
<accession>A0A3M7QW52</accession>
<dbReference type="AlphaFoldDB" id="A0A3M7QW52"/>
<proteinExistence type="predicted"/>
<evidence type="ECO:0000313" key="2">
    <source>
        <dbReference type="Proteomes" id="UP000276133"/>
    </source>
</evidence>
<dbReference type="Proteomes" id="UP000276133">
    <property type="component" value="Unassembled WGS sequence"/>
</dbReference>
<dbReference type="EMBL" id="REGN01005013">
    <property type="protein sequence ID" value="RNA15195.1"/>
    <property type="molecule type" value="Genomic_DNA"/>
</dbReference>
<protein>
    <submittedName>
        <fullName evidence="1">Uncharacterized protein</fullName>
    </submittedName>
</protein>